<feature type="transmembrane region" description="Helical" evidence="5">
    <location>
        <begin position="154"/>
        <end position="173"/>
    </location>
</feature>
<evidence type="ECO:0000256" key="1">
    <source>
        <dbReference type="ARBA" id="ARBA00004141"/>
    </source>
</evidence>
<keyword evidence="4 5" id="KW-0472">Membrane</keyword>
<protein>
    <recommendedName>
        <fullName evidence="6">O-antigen ligase-related domain-containing protein</fullName>
    </recommendedName>
</protein>
<comment type="caution">
    <text evidence="7">The sequence shown here is derived from an EMBL/GenBank/DDBJ whole genome shotgun (WGS) entry which is preliminary data.</text>
</comment>
<feature type="transmembrane region" description="Helical" evidence="5">
    <location>
        <begin position="97"/>
        <end position="118"/>
    </location>
</feature>
<evidence type="ECO:0000313" key="8">
    <source>
        <dbReference type="Proteomes" id="UP000727654"/>
    </source>
</evidence>
<evidence type="ECO:0000313" key="7">
    <source>
        <dbReference type="EMBL" id="CAG9177252.1"/>
    </source>
</evidence>
<dbReference type="InterPro" id="IPR051533">
    <property type="entry name" value="WaaL-like"/>
</dbReference>
<feature type="transmembrane region" description="Helical" evidence="5">
    <location>
        <begin position="407"/>
        <end position="436"/>
    </location>
</feature>
<dbReference type="InterPro" id="IPR007016">
    <property type="entry name" value="O-antigen_ligase-rel_domated"/>
</dbReference>
<dbReference type="Proteomes" id="UP000727654">
    <property type="component" value="Unassembled WGS sequence"/>
</dbReference>
<evidence type="ECO:0000259" key="6">
    <source>
        <dbReference type="Pfam" id="PF04932"/>
    </source>
</evidence>
<evidence type="ECO:0000256" key="3">
    <source>
        <dbReference type="ARBA" id="ARBA00022989"/>
    </source>
</evidence>
<keyword evidence="3 5" id="KW-1133">Transmembrane helix</keyword>
<feature type="transmembrane region" description="Helical" evidence="5">
    <location>
        <begin position="241"/>
        <end position="259"/>
    </location>
</feature>
<accession>A0ABM8XB78</accession>
<feature type="domain" description="O-antigen ligase-related" evidence="6">
    <location>
        <begin position="224"/>
        <end position="387"/>
    </location>
</feature>
<gene>
    <name evidence="7" type="ORF">LMG23992_03453</name>
</gene>
<sequence length="454" mass="48368">MNSGIRVVDFLVLLAAVVLRVASPSTADLSYLLIAGYALFGRERAVRALALSWLLTMLNPGIAPEAPLASIDRYLVLAMAALSVISRSRLEGHRLWSGAVTKVTILVGGFILIHSMLASAFTDISMLKILSWMVALVTLLVAWKELSIHKRNQLAKELFAGLSLVMIASLPLLESPIGYLRNGTGFQGILNHPQPFGLVMGIIGAHAAIRLLSSPRPKWRVILTFGISGAMVVLSEARTAGLAMVAGVALAAAMGPILTRQPLQKILPGLFSRRLLVVFTIALASSMFWVGPFLAHFDTYLGKGAESGGGLVDVYNDSRGYLMQKSWANIEASPISGIGFGISSDFADMTVERDSTFGLPTGAPTEKGVLPVAVLEEIGIPGFILFFLWVSVVVIRSARNGGIEALTVALTVLLTNLGEATLFSAGGMGLLMLILISWSAADYRHKAFAGVRDA</sequence>
<proteinExistence type="predicted"/>
<feature type="transmembrane region" description="Helical" evidence="5">
    <location>
        <begin position="124"/>
        <end position="142"/>
    </location>
</feature>
<dbReference type="Pfam" id="PF04932">
    <property type="entry name" value="Wzy_C"/>
    <property type="match status" value="1"/>
</dbReference>
<dbReference type="EMBL" id="CAJZAI010000008">
    <property type="protein sequence ID" value="CAG9177252.1"/>
    <property type="molecule type" value="Genomic_DNA"/>
</dbReference>
<organism evidence="7 8">
    <name type="scientific">Cupriavidus laharis</name>
    <dbReference type="NCBI Taxonomy" id="151654"/>
    <lineage>
        <taxon>Bacteria</taxon>
        <taxon>Pseudomonadati</taxon>
        <taxon>Pseudomonadota</taxon>
        <taxon>Betaproteobacteria</taxon>
        <taxon>Burkholderiales</taxon>
        <taxon>Burkholderiaceae</taxon>
        <taxon>Cupriavidus</taxon>
    </lineage>
</organism>
<feature type="transmembrane region" description="Helical" evidence="5">
    <location>
        <begin position="193"/>
        <end position="212"/>
    </location>
</feature>
<evidence type="ECO:0000256" key="4">
    <source>
        <dbReference type="ARBA" id="ARBA00023136"/>
    </source>
</evidence>
<reference evidence="7 8" key="1">
    <citation type="submission" date="2021-08" db="EMBL/GenBank/DDBJ databases">
        <authorList>
            <person name="Peeters C."/>
        </authorList>
    </citation>
    <scope>NUCLEOTIDE SEQUENCE [LARGE SCALE GENOMIC DNA]</scope>
    <source>
        <strain evidence="7 8">LMG 23992</strain>
    </source>
</reference>
<feature type="transmembrane region" description="Helical" evidence="5">
    <location>
        <begin position="378"/>
        <end position="395"/>
    </location>
</feature>
<keyword evidence="2 5" id="KW-0812">Transmembrane</keyword>
<feature type="transmembrane region" description="Helical" evidence="5">
    <location>
        <begin position="219"/>
        <end position="235"/>
    </location>
</feature>
<dbReference type="PANTHER" id="PTHR37422">
    <property type="entry name" value="TEICHURONIC ACID BIOSYNTHESIS PROTEIN TUAE"/>
    <property type="match status" value="1"/>
</dbReference>
<comment type="subcellular location">
    <subcellularLocation>
        <location evidence="1">Membrane</location>
        <topology evidence="1">Multi-pass membrane protein</topology>
    </subcellularLocation>
</comment>
<dbReference type="RefSeq" id="WP_224081024.1">
    <property type="nucleotide sequence ID" value="NZ_CAJZAI010000008.1"/>
</dbReference>
<evidence type="ECO:0000256" key="2">
    <source>
        <dbReference type="ARBA" id="ARBA00022692"/>
    </source>
</evidence>
<dbReference type="PANTHER" id="PTHR37422:SF13">
    <property type="entry name" value="LIPOPOLYSACCHARIDE BIOSYNTHESIS PROTEIN PA4999-RELATED"/>
    <property type="match status" value="1"/>
</dbReference>
<keyword evidence="8" id="KW-1185">Reference proteome</keyword>
<name>A0ABM8XB78_9BURK</name>
<feature type="transmembrane region" description="Helical" evidence="5">
    <location>
        <begin position="271"/>
        <end position="291"/>
    </location>
</feature>
<evidence type="ECO:0000256" key="5">
    <source>
        <dbReference type="SAM" id="Phobius"/>
    </source>
</evidence>